<dbReference type="AlphaFoldDB" id="A0A162I6C5"/>
<comment type="caution">
    <text evidence="2">The sequence shown here is derived from an EMBL/GenBank/DDBJ whole genome shotgun (WGS) entry which is preliminary data.</text>
</comment>
<dbReference type="STRING" id="1081104.A0A162I6C5"/>
<dbReference type="RefSeq" id="XP_018699964.1">
    <property type="nucleotide sequence ID" value="XM_018852861.1"/>
</dbReference>
<reference evidence="2 3" key="1">
    <citation type="journal article" date="2016" name="Genome Biol. Evol.">
        <title>Divergent and convergent evolution of fungal pathogenicity.</title>
        <authorList>
            <person name="Shang Y."/>
            <person name="Xiao G."/>
            <person name="Zheng P."/>
            <person name="Cen K."/>
            <person name="Zhan S."/>
            <person name="Wang C."/>
        </authorList>
    </citation>
    <scope>NUCLEOTIDE SEQUENCE [LARGE SCALE GENOMIC DNA]</scope>
    <source>
        <strain evidence="2 3">ARSEF 2679</strain>
    </source>
</reference>
<dbReference type="Pfam" id="PF00135">
    <property type="entry name" value="COesterase"/>
    <property type="match status" value="1"/>
</dbReference>
<sequence length="235" mass="24922">MPAENLTDAFGNTTLLIGNDSAKTLVLFNIGRPNMPDVGAASIDNDLIKEQPLHLGSQVPLISGCKMKDANDSNLFVFLYYYLHTTPDAIPSEENYNKFIVARGPGADLLNRTYPLGAFVSALNGSVAEAVVAGVSRMVTAASYKCPSYKVHRAAHAARTRSYAYQFDHQPSCPWLFGDGVGPVPAAGAAADIYGAAHCAELPFVFGTMDRRPFGEGNCSASAAERALSEVMGAA</sequence>
<dbReference type="GeneID" id="30025550"/>
<proteinExistence type="predicted"/>
<gene>
    <name evidence="2" type="ORF">ISF_09258</name>
</gene>
<evidence type="ECO:0000259" key="1">
    <source>
        <dbReference type="Pfam" id="PF00135"/>
    </source>
</evidence>
<dbReference type="OrthoDB" id="408631at2759"/>
<protein>
    <submittedName>
        <fullName evidence="2">Carboxylesterase, type B</fullName>
    </submittedName>
</protein>
<accession>A0A162I6C5</accession>
<dbReference type="EMBL" id="AZHB01000044">
    <property type="protein sequence ID" value="OAA52875.1"/>
    <property type="molecule type" value="Genomic_DNA"/>
</dbReference>
<dbReference type="Proteomes" id="UP000076744">
    <property type="component" value="Unassembled WGS sequence"/>
</dbReference>
<dbReference type="SUPFAM" id="SSF53474">
    <property type="entry name" value="alpha/beta-Hydrolases"/>
    <property type="match status" value="1"/>
</dbReference>
<feature type="domain" description="Carboxylesterase type B" evidence="1">
    <location>
        <begin position="41"/>
        <end position="232"/>
    </location>
</feature>
<evidence type="ECO:0000313" key="3">
    <source>
        <dbReference type="Proteomes" id="UP000076744"/>
    </source>
</evidence>
<organism evidence="2 3">
    <name type="scientific">Cordyceps fumosorosea (strain ARSEF 2679)</name>
    <name type="common">Isaria fumosorosea</name>
    <dbReference type="NCBI Taxonomy" id="1081104"/>
    <lineage>
        <taxon>Eukaryota</taxon>
        <taxon>Fungi</taxon>
        <taxon>Dikarya</taxon>
        <taxon>Ascomycota</taxon>
        <taxon>Pezizomycotina</taxon>
        <taxon>Sordariomycetes</taxon>
        <taxon>Hypocreomycetidae</taxon>
        <taxon>Hypocreales</taxon>
        <taxon>Cordycipitaceae</taxon>
        <taxon>Cordyceps</taxon>
    </lineage>
</organism>
<evidence type="ECO:0000313" key="2">
    <source>
        <dbReference type="EMBL" id="OAA52875.1"/>
    </source>
</evidence>
<dbReference type="Gene3D" id="3.40.50.1820">
    <property type="entry name" value="alpha/beta hydrolase"/>
    <property type="match status" value="1"/>
</dbReference>
<name>A0A162I6C5_CORFA</name>
<dbReference type="InterPro" id="IPR029058">
    <property type="entry name" value="AB_hydrolase_fold"/>
</dbReference>
<keyword evidence="3" id="KW-1185">Reference proteome</keyword>
<dbReference type="InterPro" id="IPR002018">
    <property type="entry name" value="CarbesteraseB"/>
</dbReference>